<comment type="subcellular location">
    <subcellularLocation>
        <location evidence="2">Cell membrane</location>
        <topology evidence="2">Lipid-anchor</topology>
        <topology evidence="2">GPI-anchor</topology>
    </subcellularLocation>
</comment>
<dbReference type="Pfam" id="PF11838">
    <property type="entry name" value="ERAP1_C"/>
    <property type="match status" value="1"/>
</dbReference>
<dbReference type="FunFam" id="2.60.40.1730:FF:000002">
    <property type="entry name" value="Aminopeptidase"/>
    <property type="match status" value="1"/>
</dbReference>
<feature type="binding site" evidence="18">
    <location>
        <position position="379"/>
    </location>
    <ligand>
        <name>Zn(2+)</name>
        <dbReference type="ChEBI" id="CHEBI:29105"/>
        <note>catalytic</note>
    </ligand>
</feature>
<dbReference type="FunFam" id="2.60.40.1910:FF:000008">
    <property type="entry name" value="Aminopeptidase"/>
    <property type="match status" value="1"/>
</dbReference>
<evidence type="ECO:0000256" key="9">
    <source>
        <dbReference type="ARBA" id="ARBA00022729"/>
    </source>
</evidence>
<keyword evidence="7 20" id="KW-0645">Protease</keyword>
<evidence type="ECO:0000256" key="22">
    <source>
        <dbReference type="SAM" id="SignalP"/>
    </source>
</evidence>
<dbReference type="Gene3D" id="1.10.390.10">
    <property type="entry name" value="Neutral Protease Domain 2"/>
    <property type="match status" value="1"/>
</dbReference>
<keyword evidence="14" id="KW-1015">Disulfide bond</keyword>
<dbReference type="GO" id="GO:0005737">
    <property type="term" value="C:cytoplasm"/>
    <property type="evidence" value="ECO:0007669"/>
    <property type="project" value="TreeGrafter"/>
</dbReference>
<dbReference type="SUPFAM" id="SSF63737">
    <property type="entry name" value="Leukotriene A4 hydrolase N-terminal domain"/>
    <property type="match status" value="1"/>
</dbReference>
<dbReference type="CDD" id="cd09601">
    <property type="entry name" value="M1_APN-Q_like"/>
    <property type="match status" value="1"/>
</dbReference>
<dbReference type="GO" id="GO:0043171">
    <property type="term" value="P:peptide catabolic process"/>
    <property type="evidence" value="ECO:0007669"/>
    <property type="project" value="TreeGrafter"/>
</dbReference>
<dbReference type="Pfam" id="PF17900">
    <property type="entry name" value="Peptidase_M1_N"/>
    <property type="match status" value="1"/>
</dbReference>
<keyword evidence="15" id="KW-0325">Glycoprotein</keyword>
<dbReference type="PANTHER" id="PTHR11533">
    <property type="entry name" value="PROTEASE M1 ZINC METALLOPROTEASE"/>
    <property type="match status" value="1"/>
</dbReference>
<dbReference type="GO" id="GO:0005615">
    <property type="term" value="C:extracellular space"/>
    <property type="evidence" value="ECO:0007669"/>
    <property type="project" value="TreeGrafter"/>
</dbReference>
<comment type="cofactor">
    <cofactor evidence="18 20">
        <name>Zn(2+)</name>
        <dbReference type="ChEBI" id="CHEBI:29105"/>
    </cofactor>
    <text evidence="18 20">Binds 1 zinc ion per subunit.</text>
</comment>
<evidence type="ECO:0000256" key="10">
    <source>
        <dbReference type="ARBA" id="ARBA00022801"/>
    </source>
</evidence>
<reference evidence="26" key="1">
    <citation type="submission" date="2017-01" db="EMBL/GenBank/DDBJ databases">
        <title>An insight into the sialome and mialome of the horn fly, Haematobia irritans.</title>
        <authorList>
            <person name="Breijo M."/>
            <person name="Boiani M."/>
            <person name="Ures X."/>
            <person name="Rocha S."/>
            <person name="Sequeira M."/>
            <person name="Ribeiro J.M."/>
        </authorList>
    </citation>
    <scope>NUCLEOTIDE SEQUENCE</scope>
</reference>
<feature type="chain" id="PRO_5012950755" description="Aminopeptidase" evidence="22">
    <location>
        <begin position="25"/>
        <end position="958"/>
    </location>
</feature>
<sequence length="958" mass="108459">MQRFVVGVFLVTVAVILATGPAEAASRALQPPLFRDGYGHNENPNARLNPRADDPDYRLPNATTPTHYDIELTTNVHVGTKAFSGTVKIHVTFEEDTTSIVLHARQLTITSATIQQGTNAAENLQHSYEDEREFLTLTRTSNNSPFPKDSQWIITLQYNGQLRTDNGGFYLSTFLDADGNERYLATTQFESTDARHAFPCFDEPAKRATFAITINHSPTYTAISNMPVDTAASTSGRTVFQTTVNMPTYLVAFIVSDFKYTEGVLNSLPQRIYSRPGTEGDQEWALISGMLILERLAEYYRVPFALPKIDQAAIPDFAAGAMENWGLATYREEYMLYNKDTSTINTQTNIANIIAHEYAHQWFGNYVAIKWWTYLWLKEGFATLFSYKATDDAYPEWGIWQQFHTDDYQGALNNDAGNSPRPMTHYVQKPSEISRLYDTVSYGKAGSVLNMWNHALTDKVFQQGLHNYLDANQFNAAEEGQLFLALQTAAKEENYEIPAKIEDMMGSWTRQGGYPLVTVTRNYNDGTFTVSQEAFYNNENTKSDKSWYIPFNFATQSNPDFRDTEATHYLLNVSSTTVSDQKINKDDWLILNKQSTGYYRINYDNENWHKIIDGLINHPFKIHPRNRAQLMHDAYRFSASNRLDHSILLEMLTYLPSEGEYAPWSTANGIINVYNRYLSGDADYKDFQHFVSQIVTTIYEKLGINDVPGEQHYQKFTRNVVINMACLAGIESCLKETNNKLKDLVEHGTPIEPNVQSQIYCNGLKQSGDKEFDFVLNRLMKSDDQALRRILISSLGCSQDEQQLKKYLASSIDMTNELRVQERSTILSPVYTRGSEGMMATLDFLDENWQAYGALNGGFGGSNPLDDAIRGMSSYVVNDEQETRLLALVDKVKNSEHVTTTLETSVKANIEANKDWLKINRDPLMSWMTKYRTGGGASLAVSSLALTSMLLLVISRLF</sequence>
<dbReference type="InterPro" id="IPR027268">
    <property type="entry name" value="Peptidase_M4/M1_CTD_sf"/>
</dbReference>
<evidence type="ECO:0000256" key="12">
    <source>
        <dbReference type="ARBA" id="ARBA00023049"/>
    </source>
</evidence>
<dbReference type="InterPro" id="IPR014782">
    <property type="entry name" value="Peptidase_M1_dom"/>
</dbReference>
<dbReference type="InterPro" id="IPR045357">
    <property type="entry name" value="Aminopeptidase_N-like_N"/>
</dbReference>
<dbReference type="GO" id="GO:0070006">
    <property type="term" value="F:metalloaminopeptidase activity"/>
    <property type="evidence" value="ECO:0007669"/>
    <property type="project" value="TreeGrafter"/>
</dbReference>
<keyword evidence="16" id="KW-0449">Lipoprotein</keyword>
<evidence type="ECO:0000256" key="3">
    <source>
        <dbReference type="ARBA" id="ARBA00010136"/>
    </source>
</evidence>
<dbReference type="InterPro" id="IPR024571">
    <property type="entry name" value="ERAP1-like_C_dom"/>
</dbReference>
<dbReference type="GO" id="GO:0008270">
    <property type="term" value="F:zinc ion binding"/>
    <property type="evidence" value="ECO:0007669"/>
    <property type="project" value="UniProtKB-UniRule"/>
</dbReference>
<evidence type="ECO:0000256" key="2">
    <source>
        <dbReference type="ARBA" id="ARBA00004609"/>
    </source>
</evidence>
<evidence type="ECO:0000259" key="24">
    <source>
        <dbReference type="Pfam" id="PF11838"/>
    </source>
</evidence>
<feature type="transmembrane region" description="Helical" evidence="20">
    <location>
        <begin position="935"/>
        <end position="954"/>
    </location>
</feature>
<accession>A0A1L8EGE8</accession>
<organism evidence="26">
    <name type="scientific">Haematobia irritans</name>
    <name type="common">Horn fly</name>
    <name type="synonym">Conops irritans</name>
    <dbReference type="NCBI Taxonomy" id="7368"/>
    <lineage>
        <taxon>Eukaryota</taxon>
        <taxon>Metazoa</taxon>
        <taxon>Ecdysozoa</taxon>
        <taxon>Arthropoda</taxon>
        <taxon>Hexapoda</taxon>
        <taxon>Insecta</taxon>
        <taxon>Pterygota</taxon>
        <taxon>Neoptera</taxon>
        <taxon>Endopterygota</taxon>
        <taxon>Diptera</taxon>
        <taxon>Brachycera</taxon>
        <taxon>Muscomorpha</taxon>
        <taxon>Muscoidea</taxon>
        <taxon>Muscidae</taxon>
        <taxon>Haematobia</taxon>
    </lineage>
</organism>
<evidence type="ECO:0000313" key="26">
    <source>
        <dbReference type="EMBL" id="JAV17790.1"/>
    </source>
</evidence>
<dbReference type="Gene3D" id="2.60.40.1730">
    <property type="entry name" value="tricorn interacting facor f3 domain"/>
    <property type="match status" value="1"/>
</dbReference>
<evidence type="ECO:0000256" key="1">
    <source>
        <dbReference type="ARBA" id="ARBA00000098"/>
    </source>
</evidence>
<evidence type="ECO:0000256" key="16">
    <source>
        <dbReference type="ARBA" id="ARBA00023288"/>
    </source>
</evidence>
<evidence type="ECO:0000259" key="23">
    <source>
        <dbReference type="Pfam" id="PF01433"/>
    </source>
</evidence>
<dbReference type="Pfam" id="PF01433">
    <property type="entry name" value="Peptidase_M1"/>
    <property type="match status" value="1"/>
</dbReference>
<proteinExistence type="inferred from homology"/>
<evidence type="ECO:0000256" key="20">
    <source>
        <dbReference type="RuleBase" id="RU364040"/>
    </source>
</evidence>
<keyword evidence="4 20" id="KW-0031">Aminopeptidase</keyword>
<dbReference type="PRINTS" id="PR00756">
    <property type="entry name" value="ALADIPTASE"/>
</dbReference>
<dbReference type="PANTHER" id="PTHR11533:SF290">
    <property type="entry name" value="AMINOPEPTIDASE"/>
    <property type="match status" value="1"/>
</dbReference>
<evidence type="ECO:0000256" key="7">
    <source>
        <dbReference type="ARBA" id="ARBA00022670"/>
    </source>
</evidence>
<dbReference type="Gene3D" id="2.60.40.1910">
    <property type="match status" value="1"/>
</dbReference>
<evidence type="ECO:0000256" key="19">
    <source>
        <dbReference type="PIRSR" id="PIRSR634016-4"/>
    </source>
</evidence>
<evidence type="ECO:0000256" key="17">
    <source>
        <dbReference type="PIRSR" id="PIRSR634016-1"/>
    </source>
</evidence>
<dbReference type="InterPro" id="IPR042097">
    <property type="entry name" value="Aminopeptidase_N-like_N_sf"/>
</dbReference>
<evidence type="ECO:0000256" key="4">
    <source>
        <dbReference type="ARBA" id="ARBA00022438"/>
    </source>
</evidence>
<evidence type="ECO:0000256" key="13">
    <source>
        <dbReference type="ARBA" id="ARBA00023136"/>
    </source>
</evidence>
<feature type="domain" description="Aminopeptidase N-like N-terminal" evidence="25">
    <location>
        <begin position="65"/>
        <end position="250"/>
    </location>
</feature>
<protein>
    <recommendedName>
        <fullName evidence="20">Aminopeptidase</fullName>
        <ecNumber evidence="20">3.4.11.-</ecNumber>
    </recommendedName>
</protein>
<keyword evidence="8 18" id="KW-0479">Metal-binding</keyword>
<keyword evidence="5" id="KW-1003">Cell membrane</keyword>
<dbReference type="GO" id="GO:0005886">
    <property type="term" value="C:plasma membrane"/>
    <property type="evidence" value="ECO:0007669"/>
    <property type="project" value="UniProtKB-SubCell"/>
</dbReference>
<evidence type="ECO:0000256" key="18">
    <source>
        <dbReference type="PIRSR" id="PIRSR634016-3"/>
    </source>
</evidence>
<evidence type="ECO:0000256" key="21">
    <source>
        <dbReference type="SAM" id="MobiDB-lite"/>
    </source>
</evidence>
<dbReference type="InterPro" id="IPR050344">
    <property type="entry name" value="Peptidase_M1_aminopeptidases"/>
</dbReference>
<keyword evidence="20" id="KW-1133">Transmembrane helix</keyword>
<dbReference type="SUPFAM" id="SSF55486">
    <property type="entry name" value="Metalloproteases ('zincins'), catalytic domain"/>
    <property type="match status" value="1"/>
</dbReference>
<keyword evidence="9 22" id="KW-0732">Signal</keyword>
<evidence type="ECO:0000256" key="15">
    <source>
        <dbReference type="ARBA" id="ARBA00023180"/>
    </source>
</evidence>
<comment type="catalytic activity">
    <reaction evidence="1">
        <text>Release of an N-terminal amino acid, Xaa-|-Yaa- from a peptide, amide or arylamide. Xaa is preferably Ala, but may be most amino acids including Pro (slow action). When a terminal hydrophobic residue is followed by a prolyl residue, the two may be released as an intact Xaa-Pro dipeptide.</text>
        <dbReference type="EC" id="3.4.11.2"/>
    </reaction>
</comment>
<feature type="region of interest" description="Disordered" evidence="21">
    <location>
        <begin position="35"/>
        <end position="57"/>
    </location>
</feature>
<dbReference type="EMBL" id="GFDG01001009">
    <property type="protein sequence ID" value="JAV17790.1"/>
    <property type="molecule type" value="Transcribed_RNA"/>
</dbReference>
<keyword evidence="6" id="KW-0336">GPI-anchor</keyword>
<feature type="binding site" evidence="18">
    <location>
        <position position="356"/>
    </location>
    <ligand>
        <name>Zn(2+)</name>
        <dbReference type="ChEBI" id="CHEBI:29105"/>
        <note>catalytic</note>
    </ligand>
</feature>
<name>A0A1L8EGE8_HAEIR</name>
<evidence type="ECO:0000256" key="11">
    <source>
        <dbReference type="ARBA" id="ARBA00022833"/>
    </source>
</evidence>
<keyword evidence="20" id="KW-0812">Transmembrane</keyword>
<dbReference type="FunFam" id="1.10.390.10:FF:000013">
    <property type="entry name" value="Aminopeptidase N"/>
    <property type="match status" value="1"/>
</dbReference>
<feature type="signal peptide" evidence="22">
    <location>
        <begin position="1"/>
        <end position="24"/>
    </location>
</feature>
<dbReference type="EC" id="3.4.11.-" evidence="20"/>
<evidence type="ECO:0000256" key="8">
    <source>
        <dbReference type="ARBA" id="ARBA00022723"/>
    </source>
</evidence>
<keyword evidence="13 20" id="KW-0472">Membrane</keyword>
<dbReference type="AlphaFoldDB" id="A0A1L8EGE8"/>
<comment type="similarity">
    <text evidence="3 20">Belongs to the peptidase M1 family.</text>
</comment>
<dbReference type="InterPro" id="IPR001930">
    <property type="entry name" value="Peptidase_M1"/>
</dbReference>
<evidence type="ECO:0000256" key="6">
    <source>
        <dbReference type="ARBA" id="ARBA00022622"/>
    </source>
</evidence>
<keyword evidence="12 20" id="KW-0482">Metalloprotease</keyword>
<feature type="domain" description="Peptidase M1 membrane alanine aminopeptidase" evidence="23">
    <location>
        <begin position="288"/>
        <end position="508"/>
    </location>
</feature>
<evidence type="ECO:0000256" key="5">
    <source>
        <dbReference type="ARBA" id="ARBA00022475"/>
    </source>
</evidence>
<dbReference type="Gene3D" id="1.25.50.20">
    <property type="match status" value="1"/>
</dbReference>
<feature type="active site" description="Proton acceptor" evidence="17">
    <location>
        <position position="357"/>
    </location>
</feature>
<feature type="site" description="Transition state stabilizer" evidence="19">
    <location>
        <position position="442"/>
    </location>
</feature>
<dbReference type="InterPro" id="IPR034016">
    <property type="entry name" value="M1_APN-typ"/>
</dbReference>
<dbReference type="GO" id="GO:0098552">
    <property type="term" value="C:side of membrane"/>
    <property type="evidence" value="ECO:0007669"/>
    <property type="project" value="UniProtKB-KW"/>
</dbReference>
<feature type="domain" description="ERAP1-like C-terminal" evidence="24">
    <location>
        <begin position="588"/>
        <end position="892"/>
    </location>
</feature>
<dbReference type="GO" id="GO:0042277">
    <property type="term" value="F:peptide binding"/>
    <property type="evidence" value="ECO:0007669"/>
    <property type="project" value="TreeGrafter"/>
</dbReference>
<dbReference type="GO" id="GO:0006508">
    <property type="term" value="P:proteolysis"/>
    <property type="evidence" value="ECO:0007669"/>
    <property type="project" value="UniProtKB-KW"/>
</dbReference>
<feature type="binding site" evidence="18">
    <location>
        <position position="360"/>
    </location>
    <ligand>
        <name>Zn(2+)</name>
        <dbReference type="ChEBI" id="CHEBI:29105"/>
        <note>catalytic</note>
    </ligand>
</feature>
<keyword evidence="10 20" id="KW-0378">Hydrolase</keyword>
<evidence type="ECO:0000256" key="14">
    <source>
        <dbReference type="ARBA" id="ARBA00023157"/>
    </source>
</evidence>
<keyword evidence="11 18" id="KW-0862">Zinc</keyword>
<dbReference type="FunFam" id="1.25.50.20:FF:000001">
    <property type="entry name" value="Aminopeptidase"/>
    <property type="match status" value="1"/>
</dbReference>
<dbReference type="GO" id="GO:0016285">
    <property type="term" value="F:alanyl aminopeptidase activity"/>
    <property type="evidence" value="ECO:0007669"/>
    <property type="project" value="UniProtKB-EC"/>
</dbReference>
<evidence type="ECO:0000259" key="25">
    <source>
        <dbReference type="Pfam" id="PF17900"/>
    </source>
</evidence>